<gene>
    <name evidence="1" type="ORF">PR048_028675</name>
</gene>
<sequence>MTRVRQNQCKFGKKFTLKHIDLGGTFYQATRSKQLRHTLNIDTSLGQFCIKKLGPCNMICGSTEFGFSLILSLIS</sequence>
<proteinExistence type="predicted"/>
<evidence type="ECO:0000313" key="1">
    <source>
        <dbReference type="EMBL" id="KAJ8869682.1"/>
    </source>
</evidence>
<protein>
    <submittedName>
        <fullName evidence="1">Uncharacterized protein</fullName>
    </submittedName>
</protein>
<name>A0ABQ9GDX1_9NEOP</name>
<evidence type="ECO:0000313" key="2">
    <source>
        <dbReference type="Proteomes" id="UP001159363"/>
    </source>
</evidence>
<keyword evidence="2" id="KW-1185">Reference proteome</keyword>
<dbReference type="Proteomes" id="UP001159363">
    <property type="component" value="Chromosome 12"/>
</dbReference>
<organism evidence="1 2">
    <name type="scientific">Dryococelus australis</name>
    <dbReference type="NCBI Taxonomy" id="614101"/>
    <lineage>
        <taxon>Eukaryota</taxon>
        <taxon>Metazoa</taxon>
        <taxon>Ecdysozoa</taxon>
        <taxon>Arthropoda</taxon>
        <taxon>Hexapoda</taxon>
        <taxon>Insecta</taxon>
        <taxon>Pterygota</taxon>
        <taxon>Neoptera</taxon>
        <taxon>Polyneoptera</taxon>
        <taxon>Phasmatodea</taxon>
        <taxon>Verophasmatodea</taxon>
        <taxon>Anareolatae</taxon>
        <taxon>Phasmatidae</taxon>
        <taxon>Eurycanthinae</taxon>
        <taxon>Dryococelus</taxon>
    </lineage>
</organism>
<reference evidence="1 2" key="1">
    <citation type="submission" date="2023-02" db="EMBL/GenBank/DDBJ databases">
        <title>LHISI_Scaffold_Assembly.</title>
        <authorList>
            <person name="Stuart O.P."/>
            <person name="Cleave R."/>
            <person name="Magrath M.J.L."/>
            <person name="Mikheyev A.S."/>
        </authorList>
    </citation>
    <scope>NUCLEOTIDE SEQUENCE [LARGE SCALE GENOMIC DNA]</scope>
    <source>
        <strain evidence="1">Daus_M_001</strain>
        <tissue evidence="1">Leg muscle</tissue>
    </source>
</reference>
<dbReference type="EMBL" id="JARBHB010000013">
    <property type="protein sequence ID" value="KAJ8869682.1"/>
    <property type="molecule type" value="Genomic_DNA"/>
</dbReference>
<accession>A0ABQ9GDX1</accession>
<comment type="caution">
    <text evidence="1">The sequence shown here is derived from an EMBL/GenBank/DDBJ whole genome shotgun (WGS) entry which is preliminary data.</text>
</comment>